<evidence type="ECO:0000256" key="1">
    <source>
        <dbReference type="SAM" id="Phobius"/>
    </source>
</evidence>
<feature type="transmembrane region" description="Helical" evidence="1">
    <location>
        <begin position="126"/>
        <end position="147"/>
    </location>
</feature>
<sequence>MMTIMRPISRMLGLRLKITGFHVLILGLIFVVSMLIVRHAAGQVAETTGGVSILDLNIGNSPGFIRETIVALGENGRVAYLRFYLVDTFYPLTYAIFYSSWMVILLRHCRTGHNFRHLKALPALPWIAAVFDWLENITISSLLLLFPRDWQPLYVAASFATIAKFSAIALAVGGIVILLGNYLVQKIMHHRAPR</sequence>
<keyword evidence="1" id="KW-0812">Transmembrane</keyword>
<keyword evidence="1" id="KW-1133">Transmembrane helix</keyword>
<proteinExistence type="predicted"/>
<keyword evidence="3" id="KW-1185">Reference proteome</keyword>
<feature type="transmembrane region" description="Helical" evidence="1">
    <location>
        <begin position="153"/>
        <end position="184"/>
    </location>
</feature>
<evidence type="ECO:0000313" key="3">
    <source>
        <dbReference type="Proteomes" id="UP000276899"/>
    </source>
</evidence>
<dbReference type="AlphaFoldDB" id="A0A448KEQ4"/>
<accession>A0A448KEQ4</accession>
<dbReference type="KEGG" id="asla:NCTC11923_02070"/>
<organism evidence="2 3">
    <name type="scientific">Actinomyces slackii</name>
    <dbReference type="NCBI Taxonomy" id="52774"/>
    <lineage>
        <taxon>Bacteria</taxon>
        <taxon>Bacillati</taxon>
        <taxon>Actinomycetota</taxon>
        <taxon>Actinomycetes</taxon>
        <taxon>Actinomycetales</taxon>
        <taxon>Actinomycetaceae</taxon>
        <taxon>Actinomyces</taxon>
    </lineage>
</organism>
<name>A0A448KEQ4_9ACTO</name>
<dbReference type="Proteomes" id="UP000276899">
    <property type="component" value="Chromosome"/>
</dbReference>
<feature type="transmembrane region" description="Helical" evidence="1">
    <location>
        <begin position="88"/>
        <end position="106"/>
    </location>
</feature>
<reference evidence="2 3" key="1">
    <citation type="submission" date="2018-12" db="EMBL/GenBank/DDBJ databases">
        <authorList>
            <consortium name="Pathogen Informatics"/>
        </authorList>
    </citation>
    <scope>NUCLEOTIDE SEQUENCE [LARGE SCALE GENOMIC DNA]</scope>
    <source>
        <strain evidence="2 3">NCTC11923</strain>
    </source>
</reference>
<evidence type="ECO:0000313" key="2">
    <source>
        <dbReference type="EMBL" id="VEG75405.1"/>
    </source>
</evidence>
<gene>
    <name evidence="2" type="ORF">NCTC11923_02070</name>
</gene>
<feature type="transmembrane region" description="Helical" evidence="1">
    <location>
        <begin position="21"/>
        <end position="41"/>
    </location>
</feature>
<dbReference type="EMBL" id="LR134363">
    <property type="protein sequence ID" value="VEG75405.1"/>
    <property type="molecule type" value="Genomic_DNA"/>
</dbReference>
<keyword evidence="1" id="KW-0472">Membrane</keyword>
<protein>
    <submittedName>
        <fullName evidence="2">Uncharacterized protein</fullName>
    </submittedName>
</protein>